<dbReference type="Pfam" id="PF13377">
    <property type="entry name" value="Peripla_BP_3"/>
    <property type="match status" value="1"/>
</dbReference>
<dbReference type="CDD" id="cd01392">
    <property type="entry name" value="HTH_LacI"/>
    <property type="match status" value="1"/>
</dbReference>
<dbReference type="EMBL" id="RXLP01000023">
    <property type="protein sequence ID" value="TCD53917.1"/>
    <property type="molecule type" value="Genomic_DNA"/>
</dbReference>
<dbReference type="Gene3D" id="3.40.50.2300">
    <property type="match status" value="2"/>
</dbReference>
<dbReference type="GO" id="GO:0000976">
    <property type="term" value="F:transcription cis-regulatory region binding"/>
    <property type="evidence" value="ECO:0007669"/>
    <property type="project" value="TreeGrafter"/>
</dbReference>
<dbReference type="CDD" id="cd06267">
    <property type="entry name" value="PBP1_LacI_sugar_binding-like"/>
    <property type="match status" value="1"/>
</dbReference>
<keyword evidence="6" id="KW-1185">Reference proteome</keyword>
<gene>
    <name evidence="5" type="ORF">EJ419_05625</name>
</gene>
<organism evidence="5 6">
    <name type="scientific">Alloscardovia theropitheci</name>
    <dbReference type="NCBI Taxonomy" id="2496842"/>
    <lineage>
        <taxon>Bacteria</taxon>
        <taxon>Bacillati</taxon>
        <taxon>Actinomycetota</taxon>
        <taxon>Actinomycetes</taxon>
        <taxon>Bifidobacteriales</taxon>
        <taxon>Bifidobacteriaceae</taxon>
        <taxon>Alloscardovia</taxon>
    </lineage>
</organism>
<evidence type="ECO:0000256" key="1">
    <source>
        <dbReference type="ARBA" id="ARBA00023015"/>
    </source>
</evidence>
<dbReference type="SUPFAM" id="SSF47413">
    <property type="entry name" value="lambda repressor-like DNA-binding domains"/>
    <property type="match status" value="1"/>
</dbReference>
<protein>
    <submittedName>
        <fullName evidence="5">LacI family transcriptional regulator</fullName>
    </submittedName>
</protein>
<dbReference type="RefSeq" id="WP_131284496.1">
    <property type="nucleotide sequence ID" value="NZ_RXLP01000023.1"/>
</dbReference>
<dbReference type="SMART" id="SM00354">
    <property type="entry name" value="HTH_LACI"/>
    <property type="match status" value="1"/>
</dbReference>
<keyword evidence="1" id="KW-0805">Transcription regulation</keyword>
<evidence type="ECO:0000313" key="6">
    <source>
        <dbReference type="Proteomes" id="UP000291289"/>
    </source>
</evidence>
<accession>A0A4R0QUZ6</accession>
<keyword evidence="2" id="KW-0238">DNA-binding</keyword>
<dbReference type="GO" id="GO:0003700">
    <property type="term" value="F:DNA-binding transcription factor activity"/>
    <property type="evidence" value="ECO:0007669"/>
    <property type="project" value="TreeGrafter"/>
</dbReference>
<dbReference type="PROSITE" id="PS50932">
    <property type="entry name" value="HTH_LACI_2"/>
    <property type="match status" value="1"/>
</dbReference>
<evidence type="ECO:0000313" key="5">
    <source>
        <dbReference type="EMBL" id="TCD53917.1"/>
    </source>
</evidence>
<dbReference type="Gene3D" id="1.10.260.40">
    <property type="entry name" value="lambda repressor-like DNA-binding domains"/>
    <property type="match status" value="1"/>
</dbReference>
<dbReference type="OrthoDB" id="3510266at2"/>
<reference evidence="5 6" key="1">
    <citation type="submission" date="2018-12" db="EMBL/GenBank/DDBJ databases">
        <title>Alloscrdovia theropitheci sp. nov: a novel taxon from the feces of the bleeding-herat monkey (Theropithecus geleda).</title>
        <authorList>
            <person name="Modesto M."/>
        </authorList>
    </citation>
    <scope>NUCLEOTIDE SEQUENCE [LARGE SCALE GENOMIC DNA]</scope>
    <source>
        <strain evidence="5 6">GLDI4/2</strain>
    </source>
</reference>
<proteinExistence type="predicted"/>
<evidence type="ECO:0000256" key="3">
    <source>
        <dbReference type="ARBA" id="ARBA00023163"/>
    </source>
</evidence>
<keyword evidence="3" id="KW-0804">Transcription</keyword>
<comment type="caution">
    <text evidence="5">The sequence shown here is derived from an EMBL/GenBank/DDBJ whole genome shotgun (WGS) entry which is preliminary data.</text>
</comment>
<dbReference type="SUPFAM" id="SSF53822">
    <property type="entry name" value="Periplasmic binding protein-like I"/>
    <property type="match status" value="1"/>
</dbReference>
<dbReference type="Proteomes" id="UP000291289">
    <property type="component" value="Unassembled WGS sequence"/>
</dbReference>
<dbReference type="InterPro" id="IPR010982">
    <property type="entry name" value="Lambda_DNA-bd_dom_sf"/>
</dbReference>
<dbReference type="InterPro" id="IPR000843">
    <property type="entry name" value="HTH_LacI"/>
</dbReference>
<evidence type="ECO:0000256" key="2">
    <source>
        <dbReference type="ARBA" id="ARBA00023125"/>
    </source>
</evidence>
<dbReference type="AlphaFoldDB" id="A0A4R0QUZ6"/>
<evidence type="ECO:0000259" key="4">
    <source>
        <dbReference type="PROSITE" id="PS50932"/>
    </source>
</evidence>
<dbReference type="Pfam" id="PF00356">
    <property type="entry name" value="LacI"/>
    <property type="match status" value="1"/>
</dbReference>
<dbReference type="InterPro" id="IPR046335">
    <property type="entry name" value="LacI/GalR-like_sensor"/>
</dbReference>
<sequence>MGTTIQDVAESAGVSPSTVSRAFTRPDLVSHKTREKILQVASELHFSLSRSAAALKSGKSLRVALLMSGSMNLWFISSLFEGLNEVLHQEGYDISVFQISSENERKEFFKNLPLRRNADAVVVASFGIEHDEVDQLSSIGIPVIGINADNAHDFGFTGAINIDDIHGSELAARHLLQLGHKNIVYISTYREVTLHFSVQTRINSFLRYCEEHGAKVQHLSCKVSEDGHYQISDVASRILSMDTLPTAIACQEDGLAIPLTFQLERSGIRIPTDISMIGFDDGFYASDLGLTTIRQNPVDLGHKAAHMVLNFINSEPVENPFMIEDAELVIRSSTSRPRIE</sequence>
<feature type="domain" description="HTH lacI-type" evidence="4">
    <location>
        <begin position="3"/>
        <end position="57"/>
    </location>
</feature>
<dbReference type="PANTHER" id="PTHR30146">
    <property type="entry name" value="LACI-RELATED TRANSCRIPTIONAL REPRESSOR"/>
    <property type="match status" value="1"/>
</dbReference>
<dbReference type="PANTHER" id="PTHR30146:SF109">
    <property type="entry name" value="HTH-TYPE TRANSCRIPTIONAL REGULATOR GALS"/>
    <property type="match status" value="1"/>
</dbReference>
<name>A0A4R0QUZ6_9BIFI</name>
<dbReference type="InterPro" id="IPR028082">
    <property type="entry name" value="Peripla_BP_I"/>
</dbReference>